<comment type="subcellular location">
    <subcellularLocation>
        <location evidence="1">Mitochondrion</location>
    </subcellularLocation>
</comment>
<gene>
    <name evidence="8" type="ORF">OBBRIDRAFT_885195</name>
</gene>
<keyword evidence="9" id="KW-1185">Reference proteome</keyword>
<dbReference type="AlphaFoldDB" id="A0A8E2DQF5"/>
<evidence type="ECO:0000256" key="5">
    <source>
        <dbReference type="ARBA" id="ARBA00023274"/>
    </source>
</evidence>
<comment type="similarity">
    <text evidence="6">Belongs to the mitochondrion-specific ribosomal protein mL54 family.</text>
</comment>
<accession>A0A8E2DQF5</accession>
<dbReference type="Pfam" id="PF08561">
    <property type="entry name" value="Ribosomal_L37"/>
    <property type="match status" value="1"/>
</dbReference>
<name>A0A8E2DQF5_9APHY</name>
<dbReference type="GO" id="GO:0003735">
    <property type="term" value="F:structural constituent of ribosome"/>
    <property type="evidence" value="ECO:0007669"/>
    <property type="project" value="TreeGrafter"/>
</dbReference>
<dbReference type="OrthoDB" id="10252718at2759"/>
<evidence type="ECO:0000256" key="2">
    <source>
        <dbReference type="ARBA" id="ARBA00022946"/>
    </source>
</evidence>
<keyword evidence="4" id="KW-0496">Mitochondrion</keyword>
<proteinExistence type="inferred from homology"/>
<evidence type="ECO:0000256" key="6">
    <source>
        <dbReference type="ARBA" id="ARBA00033752"/>
    </source>
</evidence>
<evidence type="ECO:0000313" key="8">
    <source>
        <dbReference type="EMBL" id="OCH93809.1"/>
    </source>
</evidence>
<dbReference type="GO" id="GO:0005762">
    <property type="term" value="C:mitochondrial large ribosomal subunit"/>
    <property type="evidence" value="ECO:0007669"/>
    <property type="project" value="TreeGrafter"/>
</dbReference>
<keyword evidence="2" id="KW-0809">Transit peptide</keyword>
<reference evidence="8 9" key="1">
    <citation type="submission" date="2016-07" db="EMBL/GenBank/DDBJ databases">
        <title>Draft genome of the white-rot fungus Obba rivulosa 3A-2.</title>
        <authorList>
            <consortium name="DOE Joint Genome Institute"/>
            <person name="Miettinen O."/>
            <person name="Riley R."/>
            <person name="Acob R."/>
            <person name="Barry K."/>
            <person name="Cullen D."/>
            <person name="De Vries R."/>
            <person name="Hainaut M."/>
            <person name="Hatakka A."/>
            <person name="Henrissat B."/>
            <person name="Hilden K."/>
            <person name="Kuo R."/>
            <person name="Labutti K."/>
            <person name="Lipzen A."/>
            <person name="Makela M.R."/>
            <person name="Sandor L."/>
            <person name="Spatafora J.W."/>
            <person name="Grigoriev I.V."/>
            <person name="Hibbett D.S."/>
        </authorList>
    </citation>
    <scope>NUCLEOTIDE SEQUENCE [LARGE SCALE GENOMIC DNA]</scope>
    <source>
        <strain evidence="8 9">3A-2</strain>
    </source>
</reference>
<evidence type="ECO:0000256" key="3">
    <source>
        <dbReference type="ARBA" id="ARBA00022980"/>
    </source>
</evidence>
<protein>
    <recommendedName>
        <fullName evidence="7">Large ribosomal subunit protein mL54</fullName>
    </recommendedName>
</protein>
<evidence type="ECO:0000256" key="1">
    <source>
        <dbReference type="ARBA" id="ARBA00004173"/>
    </source>
</evidence>
<dbReference type="EMBL" id="KV722350">
    <property type="protein sequence ID" value="OCH93809.1"/>
    <property type="molecule type" value="Genomic_DNA"/>
</dbReference>
<dbReference type="PANTHER" id="PTHR28595:SF1">
    <property type="entry name" value="LARGE RIBOSOMAL SUBUNIT PROTEIN ML54"/>
    <property type="match status" value="1"/>
</dbReference>
<evidence type="ECO:0000256" key="4">
    <source>
        <dbReference type="ARBA" id="ARBA00023128"/>
    </source>
</evidence>
<sequence length="114" mass="13008">MSLLRAVRRPPRADVIYSLRRCYASANAKTEIDIPSTPVVKSSCPENTVLEGVNYLKGQPPVLALADDQYPEWLWTVTQPRVIPDDGPGGMAEKYAMRKERRQMIREQNFMKTQ</sequence>
<keyword evidence="3" id="KW-0689">Ribosomal protein</keyword>
<dbReference type="InterPro" id="IPR013870">
    <property type="entry name" value="Ribosomal_mL54"/>
</dbReference>
<evidence type="ECO:0000313" key="9">
    <source>
        <dbReference type="Proteomes" id="UP000250043"/>
    </source>
</evidence>
<dbReference type="Proteomes" id="UP000250043">
    <property type="component" value="Unassembled WGS sequence"/>
</dbReference>
<keyword evidence="5" id="KW-0687">Ribonucleoprotein</keyword>
<organism evidence="8 9">
    <name type="scientific">Obba rivulosa</name>
    <dbReference type="NCBI Taxonomy" id="1052685"/>
    <lineage>
        <taxon>Eukaryota</taxon>
        <taxon>Fungi</taxon>
        <taxon>Dikarya</taxon>
        <taxon>Basidiomycota</taxon>
        <taxon>Agaricomycotina</taxon>
        <taxon>Agaricomycetes</taxon>
        <taxon>Polyporales</taxon>
        <taxon>Gelatoporiaceae</taxon>
        <taxon>Obba</taxon>
    </lineage>
</organism>
<dbReference type="PANTHER" id="PTHR28595">
    <property type="entry name" value="39S RIBOSOMAL PROTEIN L54, MITOCHONDRIAL"/>
    <property type="match status" value="1"/>
</dbReference>
<evidence type="ECO:0000256" key="7">
    <source>
        <dbReference type="ARBA" id="ARBA00035179"/>
    </source>
</evidence>